<evidence type="ECO:0000256" key="4">
    <source>
        <dbReference type="ARBA" id="ARBA00019403"/>
    </source>
</evidence>
<dbReference type="GO" id="GO:0046872">
    <property type="term" value="F:metal ion binding"/>
    <property type="evidence" value="ECO:0007669"/>
    <property type="project" value="UniProtKB-KW"/>
</dbReference>
<proteinExistence type="inferred from homology"/>
<protein>
    <recommendedName>
        <fullName evidence="4">Type-4 uracil-DNA glycosylase</fullName>
        <ecNumber evidence="3">3.2.2.27</ecNumber>
    </recommendedName>
</protein>
<comment type="similarity">
    <text evidence="2">Belongs to the uracil-DNA glycosylase (UDG) superfamily. Type 4 (UDGa) family.</text>
</comment>
<dbReference type="SMART" id="SM00987">
    <property type="entry name" value="UreE_C"/>
    <property type="match status" value="1"/>
</dbReference>
<dbReference type="Pfam" id="PF03167">
    <property type="entry name" value="UDG"/>
    <property type="match status" value="1"/>
</dbReference>
<evidence type="ECO:0000256" key="1">
    <source>
        <dbReference type="ARBA" id="ARBA00001400"/>
    </source>
</evidence>
<keyword evidence="9" id="KW-0408">Iron</keyword>
<dbReference type="CDD" id="cd10030">
    <property type="entry name" value="UDG-F4_TTUDGA_SPO1dp_like"/>
    <property type="match status" value="1"/>
</dbReference>
<keyword evidence="7" id="KW-0227">DNA damage</keyword>
<dbReference type="GO" id="GO:0004844">
    <property type="term" value="F:uracil DNA N-glycosylase activity"/>
    <property type="evidence" value="ECO:0007669"/>
    <property type="project" value="UniProtKB-EC"/>
</dbReference>
<dbReference type="PANTHER" id="PTHR33693:SF1">
    <property type="entry name" value="TYPE-4 URACIL-DNA GLYCOSYLASE"/>
    <property type="match status" value="1"/>
</dbReference>
<organism evidence="13">
    <name type="scientific">marine metagenome</name>
    <dbReference type="NCBI Taxonomy" id="408172"/>
    <lineage>
        <taxon>unclassified sequences</taxon>
        <taxon>metagenomes</taxon>
        <taxon>ecological metagenomes</taxon>
    </lineage>
</organism>
<evidence type="ECO:0000259" key="12">
    <source>
        <dbReference type="SMART" id="SM00986"/>
    </source>
</evidence>
<evidence type="ECO:0000313" key="13">
    <source>
        <dbReference type="EMBL" id="SVE65018.1"/>
    </source>
</evidence>
<gene>
    <name evidence="13" type="ORF">METZ01_LOCUS517872</name>
</gene>
<keyword evidence="10" id="KW-0411">Iron-sulfur</keyword>
<comment type="catalytic activity">
    <reaction evidence="1">
        <text>Hydrolyzes single-stranded DNA or mismatched double-stranded DNA and polynucleotides, releasing free uracil.</text>
        <dbReference type="EC" id="3.2.2.27"/>
    </reaction>
</comment>
<dbReference type="NCBIfam" id="TIGR00758">
    <property type="entry name" value="UDG_fam4"/>
    <property type="match status" value="1"/>
</dbReference>
<dbReference type="InterPro" id="IPR005122">
    <property type="entry name" value="Uracil-DNA_glycosylase-like"/>
</dbReference>
<reference evidence="13" key="1">
    <citation type="submission" date="2018-05" db="EMBL/GenBank/DDBJ databases">
        <authorList>
            <person name="Lanie J.A."/>
            <person name="Ng W.-L."/>
            <person name="Kazmierczak K.M."/>
            <person name="Andrzejewski T.M."/>
            <person name="Davidsen T.M."/>
            <person name="Wayne K.J."/>
            <person name="Tettelin H."/>
            <person name="Glass J.I."/>
            <person name="Rusch D."/>
            <person name="Podicherti R."/>
            <person name="Tsui H.-C.T."/>
            <person name="Winkler M.E."/>
        </authorList>
    </citation>
    <scope>NUCLEOTIDE SEQUENCE</scope>
</reference>
<feature type="non-terminal residue" evidence="13">
    <location>
        <position position="212"/>
    </location>
</feature>
<evidence type="ECO:0000256" key="3">
    <source>
        <dbReference type="ARBA" id="ARBA00012030"/>
    </source>
</evidence>
<keyword evidence="6" id="KW-0479">Metal-binding</keyword>
<dbReference type="AlphaFoldDB" id="A0A383F9D4"/>
<feature type="domain" description="Uracil-DNA glycosylase-like" evidence="12">
    <location>
        <begin position="73"/>
        <end position="211"/>
    </location>
</feature>
<dbReference type="PANTHER" id="PTHR33693">
    <property type="entry name" value="TYPE-5 URACIL-DNA GLYCOSYLASE"/>
    <property type="match status" value="1"/>
</dbReference>
<dbReference type="EC" id="3.2.2.27" evidence="3"/>
<evidence type="ECO:0000256" key="6">
    <source>
        <dbReference type="ARBA" id="ARBA00022723"/>
    </source>
</evidence>
<keyword evidence="8" id="KW-0378">Hydrolase</keyword>
<dbReference type="InterPro" id="IPR036895">
    <property type="entry name" value="Uracil-DNA_glycosylase-like_sf"/>
</dbReference>
<accession>A0A383F9D4</accession>
<dbReference type="Gene3D" id="3.40.470.10">
    <property type="entry name" value="Uracil-DNA glycosylase-like domain"/>
    <property type="match status" value="1"/>
</dbReference>
<evidence type="ECO:0000256" key="8">
    <source>
        <dbReference type="ARBA" id="ARBA00022801"/>
    </source>
</evidence>
<evidence type="ECO:0000256" key="11">
    <source>
        <dbReference type="ARBA" id="ARBA00023204"/>
    </source>
</evidence>
<evidence type="ECO:0000256" key="10">
    <source>
        <dbReference type="ARBA" id="ARBA00023014"/>
    </source>
</evidence>
<dbReference type="GO" id="GO:0051539">
    <property type="term" value="F:4 iron, 4 sulfur cluster binding"/>
    <property type="evidence" value="ECO:0007669"/>
    <property type="project" value="UniProtKB-KW"/>
</dbReference>
<evidence type="ECO:0000256" key="7">
    <source>
        <dbReference type="ARBA" id="ARBA00022763"/>
    </source>
</evidence>
<dbReference type="EMBL" id="UINC01232170">
    <property type="protein sequence ID" value="SVE65018.1"/>
    <property type="molecule type" value="Genomic_DNA"/>
</dbReference>
<dbReference type="GO" id="GO:0006281">
    <property type="term" value="P:DNA repair"/>
    <property type="evidence" value="ECO:0007669"/>
    <property type="project" value="UniProtKB-KW"/>
</dbReference>
<keyword evidence="5" id="KW-0004">4Fe-4S</keyword>
<evidence type="ECO:0000256" key="2">
    <source>
        <dbReference type="ARBA" id="ARBA00006521"/>
    </source>
</evidence>
<dbReference type="InterPro" id="IPR051536">
    <property type="entry name" value="UDG_Type-4/5"/>
</dbReference>
<name>A0A383F9D4_9ZZZZ</name>
<evidence type="ECO:0000256" key="9">
    <source>
        <dbReference type="ARBA" id="ARBA00023004"/>
    </source>
</evidence>
<sequence>MKKNINQKVISIIEYYKMINLDMIISNDPITRYKKEKNINFVSDKREKLNILKKKIENIKNCNLKKTANKMVFSDGNINSKIMLVGEGPGAQEDRMGLPFVGAAGKLLDKMLDAINLNRTKVYISNVVNYRPPNNRRPTDEEIEKYLPFLKLHIEIIEPKILILLGSTAMQAISGKEKIISKARGKWFKIKIGGCEPEIIVTFHPAFLIRQP</sequence>
<dbReference type="InterPro" id="IPR005273">
    <property type="entry name" value="Ura-DNA_glyco_family4"/>
</dbReference>
<keyword evidence="11" id="KW-0234">DNA repair</keyword>
<dbReference type="SUPFAM" id="SSF52141">
    <property type="entry name" value="Uracil-DNA glycosylase-like"/>
    <property type="match status" value="1"/>
</dbReference>
<dbReference type="SMART" id="SM00986">
    <property type="entry name" value="UDG"/>
    <property type="match status" value="1"/>
</dbReference>
<evidence type="ECO:0000256" key="5">
    <source>
        <dbReference type="ARBA" id="ARBA00022485"/>
    </source>
</evidence>